<feature type="transmembrane region" description="Helical" evidence="8">
    <location>
        <begin position="61"/>
        <end position="79"/>
    </location>
</feature>
<comment type="similarity">
    <text evidence="2">Belongs to the major facilitator superfamily.</text>
</comment>
<dbReference type="InterPro" id="IPR011701">
    <property type="entry name" value="MFS"/>
</dbReference>
<feature type="transmembrane region" description="Helical" evidence="8">
    <location>
        <begin position="124"/>
        <end position="142"/>
    </location>
</feature>
<evidence type="ECO:0000256" key="1">
    <source>
        <dbReference type="ARBA" id="ARBA00004651"/>
    </source>
</evidence>
<dbReference type="Gene3D" id="1.20.1250.20">
    <property type="entry name" value="MFS general substrate transporter like domains"/>
    <property type="match status" value="1"/>
</dbReference>
<feature type="transmembrane region" description="Helical" evidence="8">
    <location>
        <begin position="227"/>
        <end position="248"/>
    </location>
</feature>
<evidence type="ECO:0000256" key="4">
    <source>
        <dbReference type="ARBA" id="ARBA00022475"/>
    </source>
</evidence>
<keyword evidence="6 8" id="KW-1133">Transmembrane helix</keyword>
<protein>
    <submittedName>
        <fullName evidence="10">MFS transporter</fullName>
    </submittedName>
</protein>
<evidence type="ECO:0000256" key="3">
    <source>
        <dbReference type="ARBA" id="ARBA00022448"/>
    </source>
</evidence>
<keyword evidence="7 8" id="KW-0472">Membrane</keyword>
<organism evidence="10 11">
    <name type="scientific">Heliobacterium chlorum</name>
    <dbReference type="NCBI Taxonomy" id="2698"/>
    <lineage>
        <taxon>Bacteria</taxon>
        <taxon>Bacillati</taxon>
        <taxon>Bacillota</taxon>
        <taxon>Clostridia</taxon>
        <taxon>Eubacteriales</taxon>
        <taxon>Heliobacteriaceae</taxon>
        <taxon>Heliobacterium</taxon>
    </lineage>
</organism>
<feature type="domain" description="Major facilitator superfamily (MFS) profile" evidence="9">
    <location>
        <begin position="25"/>
        <end position="403"/>
    </location>
</feature>
<dbReference type="Proteomes" id="UP000617402">
    <property type="component" value="Unassembled WGS sequence"/>
</dbReference>
<dbReference type="PANTHER" id="PTHR43271">
    <property type="entry name" value="BLL2771 PROTEIN"/>
    <property type="match status" value="1"/>
</dbReference>
<comment type="subcellular location">
    <subcellularLocation>
        <location evidence="1">Cell membrane</location>
        <topology evidence="1">Multi-pass membrane protein</topology>
    </subcellularLocation>
</comment>
<dbReference type="EMBL" id="JACVHF010000005">
    <property type="protein sequence ID" value="MBC9784319.1"/>
    <property type="molecule type" value="Genomic_DNA"/>
</dbReference>
<dbReference type="InterPro" id="IPR020846">
    <property type="entry name" value="MFS_dom"/>
</dbReference>
<keyword evidence="3" id="KW-0813">Transport</keyword>
<feature type="transmembrane region" description="Helical" evidence="8">
    <location>
        <begin position="350"/>
        <end position="372"/>
    </location>
</feature>
<evidence type="ECO:0000256" key="6">
    <source>
        <dbReference type="ARBA" id="ARBA00022989"/>
    </source>
</evidence>
<dbReference type="InterPro" id="IPR036259">
    <property type="entry name" value="MFS_trans_sf"/>
</dbReference>
<proteinExistence type="inferred from homology"/>
<evidence type="ECO:0000256" key="7">
    <source>
        <dbReference type="ARBA" id="ARBA00023136"/>
    </source>
</evidence>
<feature type="transmembrane region" description="Helical" evidence="8">
    <location>
        <begin position="180"/>
        <end position="199"/>
    </location>
</feature>
<accession>A0ABR7T0J7</accession>
<dbReference type="Pfam" id="PF07690">
    <property type="entry name" value="MFS_1"/>
    <property type="match status" value="1"/>
</dbReference>
<dbReference type="CDD" id="cd17324">
    <property type="entry name" value="MFS_NepI_like"/>
    <property type="match status" value="1"/>
</dbReference>
<feature type="transmembrane region" description="Helical" evidence="8">
    <location>
        <begin position="260"/>
        <end position="280"/>
    </location>
</feature>
<evidence type="ECO:0000256" key="5">
    <source>
        <dbReference type="ARBA" id="ARBA00022692"/>
    </source>
</evidence>
<evidence type="ECO:0000313" key="11">
    <source>
        <dbReference type="Proteomes" id="UP000617402"/>
    </source>
</evidence>
<feature type="transmembrane region" description="Helical" evidence="8">
    <location>
        <begin position="315"/>
        <end position="338"/>
    </location>
</feature>
<dbReference type="PANTHER" id="PTHR43271:SF2">
    <property type="entry name" value="BLL2771 PROTEIN"/>
    <property type="match status" value="1"/>
</dbReference>
<gene>
    <name evidence="10" type="ORF">H1S01_07315</name>
</gene>
<keyword evidence="11" id="KW-1185">Reference proteome</keyword>
<keyword evidence="4" id="KW-1003">Cell membrane</keyword>
<evidence type="ECO:0000313" key="10">
    <source>
        <dbReference type="EMBL" id="MBC9784319.1"/>
    </source>
</evidence>
<evidence type="ECO:0000256" key="8">
    <source>
        <dbReference type="SAM" id="Phobius"/>
    </source>
</evidence>
<feature type="transmembrane region" description="Helical" evidence="8">
    <location>
        <begin position="292"/>
        <end position="309"/>
    </location>
</feature>
<evidence type="ECO:0000259" key="9">
    <source>
        <dbReference type="PROSITE" id="PS50850"/>
    </source>
</evidence>
<dbReference type="SUPFAM" id="SSF103473">
    <property type="entry name" value="MFS general substrate transporter"/>
    <property type="match status" value="1"/>
</dbReference>
<feature type="transmembrane region" description="Helical" evidence="8">
    <location>
        <begin position="149"/>
        <end position="168"/>
    </location>
</feature>
<dbReference type="PROSITE" id="PS50850">
    <property type="entry name" value="MFS"/>
    <property type="match status" value="1"/>
</dbReference>
<feature type="transmembrane region" description="Helical" evidence="8">
    <location>
        <begin position="378"/>
        <end position="398"/>
    </location>
</feature>
<sequence>MKRWLFLTNLSALALEKKRRNDSLIIAILFWCGLVVVSSLYVTIPLVSAISDTFKVKPDQAAWTGSVFSFFYAIGLLFFGPLSFRYGRKQIILFGLVSLAILSPLLGIIHNFLALVFLRGLQGFIASTFAPSALAYIVEFFSIRKRVTAISFVSTGFLTAGITGQVYSSYISQVQNWHAVFYYLGVVYLVTAIFVALLIPKGENQNQEDSLKKTIEQMAIIVKKKPLIFCYMITVTLLLSFVGMYTAFGNYLSTQFNLTSQQILSVRSAGIIGMLLCPFVGRFVERYGVYRVLRGGLSLAVLGLAFLGISSNLNLLIIISVVFVTGISITVPTLISLVGQLAGTLRGTAVTLYTFILFIGATLGPIVVTLLLKKGTVPFTFGVLALLLGIGLISSYAIKPERT</sequence>
<evidence type="ECO:0000256" key="2">
    <source>
        <dbReference type="ARBA" id="ARBA00008335"/>
    </source>
</evidence>
<reference evidence="10 11" key="1">
    <citation type="submission" date="2020-07" db="EMBL/GenBank/DDBJ databases">
        <title>Draft whole-genome sequence of Heliobacterium chlorum DSM 3682, type strain.</title>
        <authorList>
            <person name="Kyndt J.A."/>
            <person name="Meyer T.E."/>
            <person name="Imhoff J.F."/>
        </authorList>
    </citation>
    <scope>NUCLEOTIDE SEQUENCE [LARGE SCALE GENOMIC DNA]</scope>
    <source>
        <strain evidence="10 11">DSM 3682</strain>
    </source>
</reference>
<name>A0ABR7T0J7_HELCL</name>
<comment type="caution">
    <text evidence="10">The sequence shown here is derived from an EMBL/GenBank/DDBJ whole genome shotgun (WGS) entry which is preliminary data.</text>
</comment>
<feature type="transmembrane region" description="Helical" evidence="8">
    <location>
        <begin position="91"/>
        <end position="118"/>
    </location>
</feature>
<keyword evidence="5 8" id="KW-0812">Transmembrane</keyword>
<feature type="transmembrane region" description="Helical" evidence="8">
    <location>
        <begin position="21"/>
        <end position="41"/>
    </location>
</feature>